<keyword evidence="2" id="KW-1003">Cell membrane</keyword>
<dbReference type="AlphaFoldDB" id="A0A6B2QZZ1"/>
<dbReference type="GO" id="GO:0005524">
    <property type="term" value="F:ATP binding"/>
    <property type="evidence" value="ECO:0007669"/>
    <property type="project" value="UniProtKB-KW"/>
</dbReference>
<name>A0A6B2QZZ1_9BURK</name>
<dbReference type="InterPro" id="IPR003439">
    <property type="entry name" value="ABC_transporter-like_ATP-bd"/>
</dbReference>
<dbReference type="InterPro" id="IPR051120">
    <property type="entry name" value="ABC_AA/LPS_Transport"/>
</dbReference>
<dbReference type="PROSITE" id="PS50893">
    <property type="entry name" value="ABC_TRANSPORTER_2"/>
    <property type="match status" value="1"/>
</dbReference>
<evidence type="ECO:0000256" key="2">
    <source>
        <dbReference type="ARBA" id="ARBA00022475"/>
    </source>
</evidence>
<sequence length="244" mass="26051">MSELLRVEGLTKVFGGLVAVKDVNFSVKKGEILGLIGPNGAGKTTTFNMLVGLAKPTTGRIVFDGQEVQGLAPHSIAKLGMTKTFQTIALFEDLSLVENVMVGALLRTNSVREARVAARNALILAGMNPDSTASARDLTMVDRARLEVARALATQPKMLLLDEVMVGLTPSETLLAMDFIRTMRDQGITLIVVEHNMRAIMALCDRIIAFQQGECIADGTPSDVANHPSVIESYLGRGASAATN</sequence>
<dbReference type="CDD" id="cd03219">
    <property type="entry name" value="ABC_Mj1267_LivG_branched"/>
    <property type="match status" value="1"/>
</dbReference>
<dbReference type="GO" id="GO:0005886">
    <property type="term" value="C:plasma membrane"/>
    <property type="evidence" value="ECO:0007669"/>
    <property type="project" value="TreeGrafter"/>
</dbReference>
<dbReference type="Pfam" id="PF00005">
    <property type="entry name" value="ABC_tran"/>
    <property type="match status" value="1"/>
</dbReference>
<keyword evidence="4 6" id="KW-0067">ATP-binding</keyword>
<evidence type="ECO:0000256" key="1">
    <source>
        <dbReference type="ARBA" id="ARBA00022448"/>
    </source>
</evidence>
<reference evidence="6" key="1">
    <citation type="submission" date="2020-02" db="EMBL/GenBank/DDBJ databases">
        <authorList>
            <person name="Chen W.-M."/>
        </authorList>
    </citation>
    <scope>NUCLEOTIDE SEQUENCE</scope>
    <source>
        <strain evidence="6">NBD-18</strain>
    </source>
</reference>
<dbReference type="GO" id="GO:0042941">
    <property type="term" value="P:D-alanine transmembrane transport"/>
    <property type="evidence" value="ECO:0007669"/>
    <property type="project" value="TreeGrafter"/>
</dbReference>
<dbReference type="GO" id="GO:0005304">
    <property type="term" value="F:L-valine transmembrane transporter activity"/>
    <property type="evidence" value="ECO:0007669"/>
    <property type="project" value="TreeGrafter"/>
</dbReference>
<dbReference type="GO" id="GO:0016887">
    <property type="term" value="F:ATP hydrolysis activity"/>
    <property type="evidence" value="ECO:0007669"/>
    <property type="project" value="InterPro"/>
</dbReference>
<keyword evidence="1" id="KW-0813">Transport</keyword>
<gene>
    <name evidence="6" type="ORF">G3I67_12600</name>
</gene>
<dbReference type="InterPro" id="IPR027417">
    <property type="entry name" value="P-loop_NTPase"/>
</dbReference>
<dbReference type="GO" id="GO:1903806">
    <property type="term" value="P:L-isoleucine import across plasma membrane"/>
    <property type="evidence" value="ECO:0007669"/>
    <property type="project" value="TreeGrafter"/>
</dbReference>
<organism evidence="6">
    <name type="scientific">Sheuella amnicola</name>
    <dbReference type="NCBI Taxonomy" id="2707330"/>
    <lineage>
        <taxon>Bacteria</taxon>
        <taxon>Pseudomonadati</taxon>
        <taxon>Pseudomonadota</taxon>
        <taxon>Betaproteobacteria</taxon>
        <taxon>Burkholderiales</taxon>
        <taxon>Alcaligenaceae</taxon>
        <taxon>Sheuella</taxon>
    </lineage>
</organism>
<dbReference type="Gene3D" id="3.40.50.300">
    <property type="entry name" value="P-loop containing nucleotide triphosphate hydrolases"/>
    <property type="match status" value="1"/>
</dbReference>
<dbReference type="GO" id="GO:1903805">
    <property type="term" value="P:L-valine import across plasma membrane"/>
    <property type="evidence" value="ECO:0007669"/>
    <property type="project" value="TreeGrafter"/>
</dbReference>
<evidence type="ECO:0000256" key="4">
    <source>
        <dbReference type="ARBA" id="ARBA00022840"/>
    </source>
</evidence>
<dbReference type="Pfam" id="PF12399">
    <property type="entry name" value="BCA_ABC_TP_C"/>
    <property type="match status" value="1"/>
</dbReference>
<dbReference type="InterPro" id="IPR032823">
    <property type="entry name" value="BCA_ABC_TP_C"/>
</dbReference>
<protein>
    <submittedName>
        <fullName evidence="6">ABC transporter ATP-binding protein</fullName>
    </submittedName>
</protein>
<comment type="caution">
    <text evidence="6">The sequence shown here is derived from an EMBL/GenBank/DDBJ whole genome shotgun (WGS) entry which is preliminary data.</text>
</comment>
<keyword evidence="3" id="KW-0547">Nucleotide-binding</keyword>
<dbReference type="RefSeq" id="WP_163655885.1">
    <property type="nucleotide sequence ID" value="NZ_JAAGRN010000009.1"/>
</dbReference>
<evidence type="ECO:0000313" key="6">
    <source>
        <dbReference type="EMBL" id="NDY84070.1"/>
    </source>
</evidence>
<evidence type="ECO:0000259" key="5">
    <source>
        <dbReference type="PROSITE" id="PS50893"/>
    </source>
</evidence>
<dbReference type="GO" id="GO:0015188">
    <property type="term" value="F:L-isoleucine transmembrane transporter activity"/>
    <property type="evidence" value="ECO:0007669"/>
    <property type="project" value="TreeGrafter"/>
</dbReference>
<feature type="domain" description="ABC transporter" evidence="5">
    <location>
        <begin position="5"/>
        <end position="237"/>
    </location>
</feature>
<dbReference type="SUPFAM" id="SSF52540">
    <property type="entry name" value="P-loop containing nucleoside triphosphate hydrolases"/>
    <property type="match status" value="1"/>
</dbReference>
<evidence type="ECO:0000256" key="3">
    <source>
        <dbReference type="ARBA" id="ARBA00022741"/>
    </source>
</evidence>
<dbReference type="EMBL" id="JAAGRN010000009">
    <property type="protein sequence ID" value="NDY84070.1"/>
    <property type="molecule type" value="Genomic_DNA"/>
</dbReference>
<dbReference type="SMART" id="SM00382">
    <property type="entry name" value="AAA"/>
    <property type="match status" value="1"/>
</dbReference>
<dbReference type="GO" id="GO:0015192">
    <property type="term" value="F:L-phenylalanine transmembrane transporter activity"/>
    <property type="evidence" value="ECO:0007669"/>
    <property type="project" value="TreeGrafter"/>
</dbReference>
<dbReference type="PANTHER" id="PTHR45772:SF7">
    <property type="entry name" value="AMINO ACID ABC TRANSPORTER ATP-BINDING PROTEIN"/>
    <property type="match status" value="1"/>
</dbReference>
<proteinExistence type="predicted"/>
<dbReference type="GO" id="GO:0015808">
    <property type="term" value="P:L-alanine transport"/>
    <property type="evidence" value="ECO:0007669"/>
    <property type="project" value="TreeGrafter"/>
</dbReference>
<dbReference type="PANTHER" id="PTHR45772">
    <property type="entry name" value="CONSERVED COMPONENT OF ABC TRANSPORTER FOR NATURAL AMINO ACIDS-RELATED"/>
    <property type="match status" value="1"/>
</dbReference>
<dbReference type="InterPro" id="IPR003593">
    <property type="entry name" value="AAA+_ATPase"/>
</dbReference>
<accession>A0A6B2QZZ1</accession>
<keyword evidence="2" id="KW-0472">Membrane</keyword>